<feature type="domain" description="Arabidopsis retrotransposon Orf1 C-terminal" evidence="2">
    <location>
        <begin position="113"/>
        <end position="251"/>
    </location>
</feature>
<dbReference type="PANTHER" id="PTHR48258">
    <property type="entry name" value="DUF4218 DOMAIN-CONTAINING PROTEIN-RELATED"/>
    <property type="match status" value="1"/>
</dbReference>
<dbReference type="Gramene" id="AUR62034995-RA">
    <property type="protein sequence ID" value="AUR62034995-RA:cds"/>
    <property type="gene ID" value="AUR62034995"/>
</dbReference>
<evidence type="ECO:0000259" key="2">
    <source>
        <dbReference type="Pfam" id="PF03078"/>
    </source>
</evidence>
<feature type="region of interest" description="Disordered" evidence="1">
    <location>
        <begin position="1165"/>
        <end position="1185"/>
    </location>
</feature>
<protein>
    <submittedName>
        <fullName evidence="4">Uncharacterized protein</fullName>
    </submittedName>
</protein>
<evidence type="ECO:0000256" key="1">
    <source>
        <dbReference type="SAM" id="MobiDB-lite"/>
    </source>
</evidence>
<feature type="compositionally biased region" description="Low complexity" evidence="1">
    <location>
        <begin position="14"/>
        <end position="23"/>
    </location>
</feature>
<sequence length="2223" mass="254785">MAGGSKRQRAEPRSGNVGESSGAGSSGGHAQPTQFNITLPHAAQRTKLAESDRRAINPTLFYSQHDCYMIGIDEKVMELAVNLGFDAFLDCRLPNDYITADTSYYYPTQPPLTYRPLTLEFLASFELNQEEGMEGIDAFKVKFRLFNKGRHITLRAFNELFGWDPNARILDTSGLDGQGYIEGYNPQEFWARITSGAREFQSNSSKASEIHHAALRYFHRMLAYIFFSRKDLGKMSDQELYLLWRATEGALLYPPTTPEHKINLGYLFAKRCKAIRDSPLLTGPIFMGGMVTYIAFKYRYKTQLQQMESLNMAAKLNIEKMKRMQFISDSTGVTGKAFIWRIRDVPWCYMPCPFMMNPPPGTELPWQAQQHLQQPPQFSGGGEPSSSSAFNIEQAFASLTLEVRNLAQARPREREEAPAQSPGPTFDIYQNHIYDYHVDQGHFSPCVNYPYYPPQHGPVPNWEPPQVDDNGNPIPRTGGQYPYWQGPGTLHDPPHSFPPYNYQRPGGCDYLGDPAYPYQGDGFPPGYYGGWEPYGPPCDVDYDWAPPVVYYLWKEPRLVDLEPIILFMFWIGMAPPPSVHDRDEEGCLGEGQLEDRIFIVQAFEHELCGLQPGALASLSTYLVKKLAHPCDCIEVVERVGANEKVVESTMIEEEPKETTPPPLAPYVPKLAIVPSSFSSLAAAASFSSLVAAASCSNLYLRSDKLSDLGFNIRREETILNNDERSIPKDSSDDVVRLLHDARDAFREGQNDEAKKFLRANRKFLPPFHPWRRNKRNFDGKVEERHQPTPLNGIDVASLLRDFPDQFGKKQKKPRRVVDDPNPGKKRIKNHVSARRDFVELILTPELQPRVLEDGGEEFPRSHFWMSLEQKPRLEGSMAEGYLAKECVAFVARFLKGSNSATPQVNACSTSQSFLPKVGRPIKRKGRTSKKKDCEHILDHNQWVQAHRYVLFNCDYEEVEKYISEHKEFVSARGKRKWNSVQDHNKDFVDWFREKVDFIVEEGQDIIPNNIICGVTLTAMTHSFASSKDQNPIEANVNYYGSITDIVSISYHGYFCVVLFKCVWFHSEKDDDELVMINMCKTTSKEEPFILESQAHQVFYVEDLNRDGWHYAVQIPPRELSDGSGSLANKLLQQKTRDILCSSVRQIDDGSSGDSDMEQETLGLFSTTSSSHTGNSKEEARIAIGRTSSFGNDKKMKRTSMSAYLNAQGTDKLLDLGFNIQREETSLDNDEGSIPSDSSDDVVRLLHDARDTFREGQNDEAKTFLRLVEEGKEELYPGSKNHSKLSFMIRLFILKCDHNLTNAAFGDILELIREVFPDAKLPTSFNEAKNSEWLPYSAKNVYRANRKFLPPFHPWHRDKRNFDGKVEERHQPTPLTGIDVANLLRDFPNEFGKKQKKPRRVVDDPNPWKKRVIFFELPYGKHCLNRHNLDVMHIEKNVFDSVIGTLLDISQKTKDHVSARRDLVELNLMPELQPRELEDGGEEFPRSRFWMSLEQKSRFLKGSNSATPQVNACSTSQSFLPKVGRPIKRKGRTSKKKDCEHILDHNQWVQAHRYVLFNCDYEEVEKYISEHKEFVSARGKRKWNSVQDHNKDFVDWFREKVDFIVEEGQDIIPNNIICGVTLTAMTHSFASSKDQNPIEANVNYYGSITDIVSISYHGYFCVVLFKCVWFHSEKDDDELVMINMCKTTSKEEPFILESQAHQVFYVEDLNRDGWHYAVQIPPRELSDGSGSLANKLLQQKTRDILCSSVRQIDDGSSGDSDMEQETLGLFSTTSSSHTGNSKEEARIAIGRTSSFGNDKKMKRTSMSAYLNAQGTDKLLDLGFNIQREETSLDNDEGSIPSDSSDDVVRLLHDARDTFREGQNDEAKTFLRLVEEGKEELYPGSKNHSKLSFMIRLFILKCDHNLTNAAFGDILELIREVFPDAKLPTSFNEAKNSEWLPYSAKNVYRANRKFLPPFHPWHRDKRNFDGKVEERHQPTPLTGIDVANLLRDFPNEFGKKQKKPRRVVDDPNPWKKRVIFFELPYGKHCLNRHNLDVMHIEKNVFDSVIGTLLDISQKTKDHVSARRDLVELNLMPELQPRELEDGGEEFPRSRFWMSLEQKSRFLKGSNSATPQVNACSTSQSFLPKVGRPIKRKGRTSKKKDCEHILDHNQWVQAHRYVLFNCDYEEVEKYISEHKEFVSARGKRKWNSVQDHNKDFVDWFREKVDFIVEEGQDIIPNNIIWL</sequence>
<organism evidence="4 5">
    <name type="scientific">Chenopodium quinoa</name>
    <name type="common">Quinoa</name>
    <dbReference type="NCBI Taxonomy" id="63459"/>
    <lineage>
        <taxon>Eukaryota</taxon>
        <taxon>Viridiplantae</taxon>
        <taxon>Streptophyta</taxon>
        <taxon>Embryophyta</taxon>
        <taxon>Tracheophyta</taxon>
        <taxon>Spermatophyta</taxon>
        <taxon>Magnoliopsida</taxon>
        <taxon>eudicotyledons</taxon>
        <taxon>Gunneridae</taxon>
        <taxon>Pentapetalae</taxon>
        <taxon>Caryophyllales</taxon>
        <taxon>Chenopodiaceae</taxon>
        <taxon>Chenopodioideae</taxon>
        <taxon>Atripliceae</taxon>
        <taxon>Chenopodium</taxon>
    </lineage>
</organism>
<evidence type="ECO:0000313" key="5">
    <source>
        <dbReference type="Proteomes" id="UP000596660"/>
    </source>
</evidence>
<dbReference type="InterPro" id="IPR004312">
    <property type="entry name" value="ATHILA_Orf1_C"/>
</dbReference>
<reference evidence="4" key="1">
    <citation type="journal article" date="2017" name="Nature">
        <title>The genome of Chenopodium quinoa.</title>
        <authorList>
            <person name="Jarvis D.E."/>
            <person name="Ho Y.S."/>
            <person name="Lightfoot D.J."/>
            <person name="Schmoeckel S.M."/>
            <person name="Li B."/>
            <person name="Borm T.J.A."/>
            <person name="Ohyanagi H."/>
            <person name="Mineta K."/>
            <person name="Michell C.T."/>
            <person name="Saber N."/>
            <person name="Kharbatia N.M."/>
            <person name="Rupper R.R."/>
            <person name="Sharp A.R."/>
            <person name="Dally N."/>
            <person name="Boughton B.A."/>
            <person name="Woo Y.H."/>
            <person name="Gao G."/>
            <person name="Schijlen E.G.W.M."/>
            <person name="Guo X."/>
            <person name="Momin A.A."/>
            <person name="Negrao S."/>
            <person name="Al-Babili S."/>
            <person name="Gehring C."/>
            <person name="Roessner U."/>
            <person name="Jung C."/>
            <person name="Murphy K."/>
            <person name="Arold S.T."/>
            <person name="Gojobori T."/>
            <person name="van der Linden C.G."/>
            <person name="van Loo E.N."/>
            <person name="Jellen E.N."/>
            <person name="Maughan P.J."/>
            <person name="Tester M."/>
        </authorList>
    </citation>
    <scope>NUCLEOTIDE SEQUENCE [LARGE SCALE GENOMIC DNA]</scope>
    <source>
        <strain evidence="4">cv. PI 614886</strain>
    </source>
</reference>
<name>A0A803MTK4_CHEQI</name>
<feature type="domain" description="DUF4216" evidence="3">
    <location>
        <begin position="1048"/>
        <end position="1109"/>
    </location>
</feature>
<dbReference type="InterPro" id="IPR025312">
    <property type="entry name" value="DUF4216"/>
</dbReference>
<evidence type="ECO:0000313" key="4">
    <source>
        <dbReference type="EnsemblPlants" id="AUR62034995-RA:cds"/>
    </source>
</evidence>
<dbReference type="Pfam" id="PF13952">
    <property type="entry name" value="DUF4216"/>
    <property type="match status" value="2"/>
</dbReference>
<proteinExistence type="predicted"/>
<dbReference type="EnsemblPlants" id="AUR62034995-RA">
    <property type="protein sequence ID" value="AUR62034995-RA:cds"/>
    <property type="gene ID" value="AUR62034995"/>
</dbReference>
<feature type="region of interest" description="Disordered" evidence="1">
    <location>
        <begin position="1"/>
        <end position="33"/>
    </location>
</feature>
<reference evidence="4" key="2">
    <citation type="submission" date="2021-03" db="UniProtKB">
        <authorList>
            <consortium name="EnsemblPlants"/>
        </authorList>
    </citation>
    <scope>IDENTIFICATION</scope>
</reference>
<feature type="region of interest" description="Disordered" evidence="1">
    <location>
        <begin position="1770"/>
        <end position="1790"/>
    </location>
</feature>
<dbReference type="Proteomes" id="UP000596660">
    <property type="component" value="Unplaced"/>
</dbReference>
<accession>A0A803MTK4</accession>
<dbReference type="PANTHER" id="PTHR48258:SF8">
    <property type="entry name" value="DUF4216 DOMAIN-CONTAINING PROTEIN"/>
    <property type="match status" value="1"/>
</dbReference>
<evidence type="ECO:0000259" key="3">
    <source>
        <dbReference type="Pfam" id="PF13952"/>
    </source>
</evidence>
<feature type="domain" description="DUF4216" evidence="3">
    <location>
        <begin position="1653"/>
        <end position="1714"/>
    </location>
</feature>
<dbReference type="Pfam" id="PF03078">
    <property type="entry name" value="ATHILA"/>
    <property type="match status" value="1"/>
</dbReference>
<keyword evidence="5" id="KW-1185">Reference proteome</keyword>